<accession>A0A1C6YGT5</accession>
<dbReference type="EMBL" id="LT608257">
    <property type="protein sequence ID" value="SCO62262.1"/>
    <property type="molecule type" value="Genomic_DNA"/>
</dbReference>
<protein>
    <submittedName>
        <fullName evidence="1">Uncharacterized protein</fullName>
    </submittedName>
</protein>
<sequence>MKMNLTIKIINFFFYYLIIEPYLFSESLESIKRSVVLATLATGNIPNGPVDLPFKKKLNLGLRKYRYNIPDENLDNAMQSEMNEDAKELMDDINKMKYSDQRPDNYYFQNEMYYEIPPWLQDIITLSNKSKKTLETLGIENLPDVNACKSIKNLQEQMLCTFDALEDIKEVYHNAKEITSLTARVLAGGRLAIKSLGRLKSLASRIENKQLMKKLGTPMATLILLQRETTSDRNRWICGSILTLLTDLPVVSDLADVKTGSYGHVNVIIPRQSRVKNPDRIILKLREGISPSNLINGFAASQ</sequence>
<dbReference type="Proteomes" id="UP000516480">
    <property type="component" value="Chromosome 9"/>
</dbReference>
<evidence type="ECO:0000313" key="3">
    <source>
        <dbReference type="Proteomes" id="UP000219860"/>
    </source>
</evidence>
<dbReference type="OrthoDB" id="449128at2759"/>
<name>A0A1C6YGT5_PLABE</name>
<evidence type="ECO:0000313" key="1">
    <source>
        <dbReference type="EMBL" id="SCM22572.1"/>
    </source>
</evidence>
<organism evidence="1 4">
    <name type="scientific">Plasmodium berghei</name>
    <dbReference type="NCBI Taxonomy" id="5821"/>
    <lineage>
        <taxon>Eukaryota</taxon>
        <taxon>Sar</taxon>
        <taxon>Alveolata</taxon>
        <taxon>Apicomplexa</taxon>
        <taxon>Aconoidasida</taxon>
        <taxon>Haemosporida</taxon>
        <taxon>Plasmodiidae</taxon>
        <taxon>Plasmodium</taxon>
        <taxon>Plasmodium (Vinckeia)</taxon>
    </lineage>
</organism>
<dbReference type="Proteomes" id="UP000219860">
    <property type="component" value="Chromosome 9"/>
</dbReference>
<dbReference type="AlphaFoldDB" id="A0A1C6YGT5"/>
<reference evidence="3 4" key="1">
    <citation type="submission" date="2016-08" db="EMBL/GenBank/DDBJ databases">
        <authorList>
            <consortium name="Pathogen Informatics"/>
        </authorList>
    </citation>
    <scope>NUCLEOTIDE SEQUENCE [LARGE SCALE GENOMIC DNA]</scope>
    <source>
        <strain evidence="1 4">NK65 ny</strain>
        <strain evidence="2 3">SP11 Antwerpcl1</strain>
    </source>
</reference>
<evidence type="ECO:0000313" key="4">
    <source>
        <dbReference type="Proteomes" id="UP000516480"/>
    </source>
</evidence>
<proteinExistence type="predicted"/>
<evidence type="ECO:0000313" key="2">
    <source>
        <dbReference type="EMBL" id="SCO62262.1"/>
    </source>
</evidence>
<gene>
    <name evidence="1" type="ORF">PBNK65NY_000204200</name>
    <name evidence="2" type="ORF">PBSP11A_000204100</name>
</gene>
<dbReference type="EMBL" id="LT608145">
    <property type="protein sequence ID" value="SCM22572.1"/>
    <property type="molecule type" value="Genomic_DNA"/>
</dbReference>
<dbReference type="VEuPathDB" id="PlasmoDB:PBANKA_0932600"/>